<comment type="catalytic activity">
    <reaction evidence="13">
        <text>L-lysyl-[protein] + acetyl-CoA = N(6)-acetyl-L-lysyl-[protein] + CoA + H(+)</text>
        <dbReference type="Rhea" id="RHEA:45948"/>
        <dbReference type="Rhea" id="RHEA-COMP:9752"/>
        <dbReference type="Rhea" id="RHEA-COMP:10731"/>
        <dbReference type="ChEBI" id="CHEBI:15378"/>
        <dbReference type="ChEBI" id="CHEBI:29969"/>
        <dbReference type="ChEBI" id="CHEBI:57287"/>
        <dbReference type="ChEBI" id="CHEBI:57288"/>
        <dbReference type="ChEBI" id="CHEBI:61930"/>
        <dbReference type="EC" id="2.3.1.48"/>
    </reaction>
</comment>
<dbReference type="InterPro" id="IPR000719">
    <property type="entry name" value="Prot_kinase_dom"/>
</dbReference>
<dbReference type="STRING" id="6334.A0A0V1BUL4"/>
<dbReference type="PROSITE" id="PS51802">
    <property type="entry name" value="ZF_CCHHC"/>
    <property type="match status" value="1"/>
</dbReference>
<dbReference type="GO" id="GO:0008270">
    <property type="term" value="F:zinc ion binding"/>
    <property type="evidence" value="ECO:0007669"/>
    <property type="project" value="UniProtKB-KW"/>
</dbReference>
<keyword evidence="17" id="KW-1185">Reference proteome</keyword>
<proteinExistence type="inferred from homology"/>
<keyword evidence="10" id="KW-0804">Transcription</keyword>
<dbReference type="InterPro" id="IPR008271">
    <property type="entry name" value="Ser/Thr_kinase_AS"/>
</dbReference>
<evidence type="ECO:0000259" key="15">
    <source>
        <dbReference type="PROSITE" id="PS51726"/>
    </source>
</evidence>
<comment type="subcellular location">
    <subcellularLocation>
        <location evidence="1 13">Nucleus</location>
    </subcellularLocation>
</comment>
<evidence type="ECO:0000256" key="4">
    <source>
        <dbReference type="ARBA" id="ARBA00022679"/>
    </source>
</evidence>
<feature type="domain" description="Protein kinase" evidence="14">
    <location>
        <begin position="409"/>
        <end position="693"/>
    </location>
</feature>
<evidence type="ECO:0000256" key="2">
    <source>
        <dbReference type="ARBA" id="ARBA00010107"/>
    </source>
</evidence>
<dbReference type="PROSITE" id="PS00108">
    <property type="entry name" value="PROTEIN_KINASE_ST"/>
    <property type="match status" value="1"/>
</dbReference>
<keyword evidence="8" id="KW-0007">Acetylation</keyword>
<dbReference type="InParanoid" id="A0A0V1BUL4"/>
<dbReference type="InterPro" id="IPR011009">
    <property type="entry name" value="Kinase-like_dom_sf"/>
</dbReference>
<dbReference type="SUPFAM" id="SSF103637">
    <property type="entry name" value="CCHHC domain"/>
    <property type="match status" value="1"/>
</dbReference>
<dbReference type="InterPro" id="IPR036060">
    <property type="entry name" value="Znf_C2H2C_sf"/>
</dbReference>
<dbReference type="InterPro" id="IPR002515">
    <property type="entry name" value="Znf_C2H2C"/>
</dbReference>
<keyword evidence="5" id="KW-0479">Metal-binding</keyword>
<organism evidence="16 17">
    <name type="scientific">Trichinella spiralis</name>
    <name type="common">Trichina worm</name>
    <dbReference type="NCBI Taxonomy" id="6334"/>
    <lineage>
        <taxon>Eukaryota</taxon>
        <taxon>Metazoa</taxon>
        <taxon>Ecdysozoa</taxon>
        <taxon>Nematoda</taxon>
        <taxon>Enoplea</taxon>
        <taxon>Dorylaimia</taxon>
        <taxon>Trichinellida</taxon>
        <taxon>Trichinellidae</taxon>
        <taxon>Trichinella</taxon>
    </lineage>
</organism>
<feature type="domain" description="MYST-type HAT" evidence="15">
    <location>
        <begin position="146"/>
        <end position="411"/>
    </location>
</feature>
<evidence type="ECO:0000256" key="3">
    <source>
        <dbReference type="ARBA" id="ARBA00013184"/>
    </source>
</evidence>
<evidence type="ECO:0000256" key="1">
    <source>
        <dbReference type="ARBA" id="ARBA00004123"/>
    </source>
</evidence>
<keyword evidence="6" id="KW-0863">Zinc-finger</keyword>
<evidence type="ECO:0000313" key="16">
    <source>
        <dbReference type="EMBL" id="KRY40671.1"/>
    </source>
</evidence>
<keyword evidence="7" id="KW-0862">Zinc</keyword>
<dbReference type="GO" id="GO:0004402">
    <property type="term" value="F:histone acetyltransferase activity"/>
    <property type="evidence" value="ECO:0007669"/>
    <property type="project" value="InterPro"/>
</dbReference>
<dbReference type="OrthoDB" id="248495at2759"/>
<comment type="similarity">
    <text evidence="2 13">Belongs to the MYST (SAS/MOZ) family.</text>
</comment>
<evidence type="ECO:0000256" key="9">
    <source>
        <dbReference type="ARBA" id="ARBA00023015"/>
    </source>
</evidence>
<gene>
    <name evidence="16" type="primary">KAT7</name>
    <name evidence="16" type="ORF">T01_8370</name>
</gene>
<dbReference type="eggNOG" id="KOG1164">
    <property type="taxonomic scope" value="Eukaryota"/>
</dbReference>
<dbReference type="Gene3D" id="1.10.10.10">
    <property type="entry name" value="Winged helix-like DNA-binding domain superfamily/Winged helix DNA-binding domain"/>
    <property type="match status" value="1"/>
</dbReference>
<feature type="active site" description="Proton donor/acceptor" evidence="12">
    <location>
        <position position="323"/>
    </location>
</feature>
<dbReference type="GO" id="GO:0004672">
    <property type="term" value="F:protein kinase activity"/>
    <property type="evidence" value="ECO:0007669"/>
    <property type="project" value="InterPro"/>
</dbReference>
<evidence type="ECO:0000256" key="6">
    <source>
        <dbReference type="ARBA" id="ARBA00022771"/>
    </source>
</evidence>
<evidence type="ECO:0000256" key="11">
    <source>
        <dbReference type="ARBA" id="ARBA00023242"/>
    </source>
</evidence>
<feature type="non-terminal residue" evidence="16">
    <location>
        <position position="693"/>
    </location>
</feature>
<evidence type="ECO:0000313" key="17">
    <source>
        <dbReference type="Proteomes" id="UP000054776"/>
    </source>
</evidence>
<dbReference type="SMART" id="SM00220">
    <property type="entry name" value="S_TKc"/>
    <property type="match status" value="1"/>
</dbReference>
<dbReference type="Pfam" id="PF01853">
    <property type="entry name" value="MOZ_SAS"/>
    <property type="match status" value="1"/>
</dbReference>
<dbReference type="InterPro" id="IPR002717">
    <property type="entry name" value="HAT_MYST-type"/>
</dbReference>
<evidence type="ECO:0000256" key="5">
    <source>
        <dbReference type="ARBA" id="ARBA00022723"/>
    </source>
</evidence>
<feature type="non-terminal residue" evidence="16">
    <location>
        <position position="1"/>
    </location>
</feature>
<evidence type="ECO:0000256" key="12">
    <source>
        <dbReference type="PIRSR" id="PIRSR602717-51"/>
    </source>
</evidence>
<dbReference type="Proteomes" id="UP000054776">
    <property type="component" value="Unassembled WGS sequence"/>
</dbReference>
<evidence type="ECO:0000256" key="8">
    <source>
        <dbReference type="ARBA" id="ARBA00022990"/>
    </source>
</evidence>
<keyword evidence="4 16" id="KW-0808">Transferase</keyword>
<dbReference type="EMBL" id="JYDH01000011">
    <property type="protein sequence ID" value="KRY40671.1"/>
    <property type="molecule type" value="Genomic_DNA"/>
</dbReference>
<dbReference type="PROSITE" id="PS51726">
    <property type="entry name" value="MYST_HAT"/>
    <property type="match status" value="1"/>
</dbReference>
<sequence>LIASYQQLKLTMPKIRKNRKELANLKPLKTESSISSNRAVIGKCPYPGCPGKGHLSGKFDTHSFIEACPLKQNFTPETCVLFAKYRDLLKSSISKNEDKENRRKSRIEADLRSLKQILRDQKDVLYLESLADTAEFLEHEPDFRQPYSHKVEKIQLYDVEFTLPKNAVCIYPNCEVSRVYVCERCFQYFFDKYAMQDHCLNVFPYECPPGKLIYKDDSLLVYEVDGLKENVYSMNLTMFAKMFIPDKQHRSDVGIFKFYILIKNDAIGWHTVGYFSKAKDFDSKYSLSCIMVMPTYGKQGYGGFLIDLSYILCKKENKIGTPERPFSIDGLMAYRRYWLRIIVDYMLQKGTKRQFDIVELSKSTAVREIDIVATLFAYDMVLKEFDEYWVVIMSSDSSDCEIDDVLDGWIVEKFLGRGAFGCVYQVVHEKTKQKEAMKIEKRLFGYDKLFFEIEVMKKLETFGAKRCCKCIAYGENRHFRYVVMTLMGMSVSEVLKSCENSLSIYEAMYIGMESLYAIEELHNVGFLHQDIKPQNFVFGLHSNSHILHIIDFGSAASFLLEDGSHRPKDDKKGFTGSYLYASAYAMSHSTLSRNDDIWSWFFMLIKLTVGKLPWTKLRGNSYTHTLLLNQQTKYHYMANPVEFLTDCPICYFKIMETVAGESFFAVPEYNAIQSILKEAMNAWTGEKLLRWLT</sequence>
<accession>A0A0V1BUL4</accession>
<evidence type="ECO:0000259" key="14">
    <source>
        <dbReference type="PROSITE" id="PS50011"/>
    </source>
</evidence>
<dbReference type="GO" id="GO:0005524">
    <property type="term" value="F:ATP binding"/>
    <property type="evidence" value="ECO:0007669"/>
    <property type="project" value="InterPro"/>
</dbReference>
<dbReference type="InterPro" id="IPR036388">
    <property type="entry name" value="WH-like_DNA-bd_sf"/>
</dbReference>
<dbReference type="Gene3D" id="1.10.510.10">
    <property type="entry name" value="Transferase(Phosphotransferase) domain 1"/>
    <property type="match status" value="1"/>
</dbReference>
<dbReference type="EC" id="2.3.1.48" evidence="3 13"/>
<dbReference type="InterPro" id="IPR016181">
    <property type="entry name" value="Acyl_CoA_acyltransferase"/>
</dbReference>
<evidence type="ECO:0000256" key="13">
    <source>
        <dbReference type="RuleBase" id="RU361211"/>
    </source>
</evidence>
<dbReference type="PANTHER" id="PTHR10615:SF161">
    <property type="entry name" value="HISTONE ACETYLTRANSFERASE KAT7"/>
    <property type="match status" value="1"/>
</dbReference>
<comment type="caution">
    <text evidence="16">The sequence shown here is derived from an EMBL/GenBank/DDBJ whole genome shotgun (WGS) entry which is preliminary data.</text>
</comment>
<dbReference type="GO" id="GO:0005634">
    <property type="term" value="C:nucleus"/>
    <property type="evidence" value="ECO:0007669"/>
    <property type="project" value="UniProtKB-SubCell"/>
</dbReference>
<dbReference type="Gene3D" id="4.10.320.30">
    <property type="match status" value="1"/>
</dbReference>
<dbReference type="GO" id="GO:0006357">
    <property type="term" value="P:regulation of transcription by RNA polymerase II"/>
    <property type="evidence" value="ECO:0007669"/>
    <property type="project" value="TreeGrafter"/>
</dbReference>
<dbReference type="InterPro" id="IPR050603">
    <property type="entry name" value="MYST_HAT"/>
</dbReference>
<dbReference type="SUPFAM" id="SSF56112">
    <property type="entry name" value="Protein kinase-like (PK-like)"/>
    <property type="match status" value="1"/>
</dbReference>
<dbReference type="GO" id="GO:0000785">
    <property type="term" value="C:chromatin"/>
    <property type="evidence" value="ECO:0007669"/>
    <property type="project" value="TreeGrafter"/>
</dbReference>
<dbReference type="GO" id="GO:0003682">
    <property type="term" value="F:chromatin binding"/>
    <property type="evidence" value="ECO:0007669"/>
    <property type="project" value="TreeGrafter"/>
</dbReference>
<dbReference type="PROSITE" id="PS50011">
    <property type="entry name" value="PROTEIN_KINASE_DOM"/>
    <property type="match status" value="1"/>
</dbReference>
<dbReference type="Gene3D" id="3.40.630.30">
    <property type="match status" value="1"/>
</dbReference>
<reference evidence="16 17" key="1">
    <citation type="submission" date="2015-01" db="EMBL/GenBank/DDBJ databases">
        <title>Evolution of Trichinella species and genotypes.</title>
        <authorList>
            <person name="Korhonen P.K."/>
            <person name="Edoardo P."/>
            <person name="Giuseppe L.R."/>
            <person name="Gasser R.B."/>
        </authorList>
    </citation>
    <scope>NUCLEOTIDE SEQUENCE [LARGE SCALE GENOMIC DNA]</scope>
    <source>
        <strain evidence="16">ISS3</strain>
    </source>
</reference>
<protein>
    <recommendedName>
        <fullName evidence="3 13">Histone acetyltransferase</fullName>
        <ecNumber evidence="3 13">2.3.1.48</ecNumber>
    </recommendedName>
</protein>
<name>A0A0V1BUL4_TRISP</name>
<dbReference type="SUPFAM" id="SSF55729">
    <property type="entry name" value="Acyl-CoA N-acyltransferases (Nat)"/>
    <property type="match status" value="1"/>
</dbReference>
<dbReference type="AlphaFoldDB" id="A0A0V1BUL4"/>
<keyword evidence="9" id="KW-0805">Transcription regulation</keyword>
<dbReference type="Pfam" id="PF00069">
    <property type="entry name" value="Pkinase"/>
    <property type="match status" value="1"/>
</dbReference>
<dbReference type="Pfam" id="PF01530">
    <property type="entry name" value="zf-C2HC"/>
    <property type="match status" value="1"/>
</dbReference>
<evidence type="ECO:0000256" key="10">
    <source>
        <dbReference type="ARBA" id="ARBA00023163"/>
    </source>
</evidence>
<evidence type="ECO:0000256" key="7">
    <source>
        <dbReference type="ARBA" id="ARBA00022833"/>
    </source>
</evidence>
<dbReference type="PANTHER" id="PTHR10615">
    <property type="entry name" value="HISTONE ACETYLTRANSFERASE"/>
    <property type="match status" value="1"/>
</dbReference>
<dbReference type="GO" id="GO:0003712">
    <property type="term" value="F:transcription coregulator activity"/>
    <property type="evidence" value="ECO:0007669"/>
    <property type="project" value="TreeGrafter"/>
</dbReference>
<keyword evidence="11 13" id="KW-0539">Nucleus</keyword>